<dbReference type="Proteomes" id="UP000504844">
    <property type="component" value="Chromosome"/>
</dbReference>
<feature type="binding site" evidence="8">
    <location>
        <position position="171"/>
    </location>
    <ligand>
        <name>ATP</name>
        <dbReference type="ChEBI" id="CHEBI:30616"/>
    </ligand>
</feature>
<keyword evidence="8" id="KW-0464">Manganese</keyword>
<dbReference type="EC" id="2.7.7.-" evidence="8"/>
<evidence type="ECO:0000256" key="2">
    <source>
        <dbReference type="ARBA" id="ARBA00022679"/>
    </source>
</evidence>
<dbReference type="HAMAP" id="MF_00692">
    <property type="entry name" value="SelO"/>
    <property type="match status" value="1"/>
</dbReference>
<comment type="catalytic activity">
    <reaction evidence="8">
        <text>L-histidyl-[protein] + UTP = N(tele)-(5'-uridylyl)-L-histidyl-[protein] + diphosphate</text>
        <dbReference type="Rhea" id="RHEA:83891"/>
        <dbReference type="Rhea" id="RHEA-COMP:9745"/>
        <dbReference type="Rhea" id="RHEA-COMP:20239"/>
        <dbReference type="ChEBI" id="CHEBI:29979"/>
        <dbReference type="ChEBI" id="CHEBI:33019"/>
        <dbReference type="ChEBI" id="CHEBI:46398"/>
        <dbReference type="ChEBI" id="CHEBI:233474"/>
    </reaction>
</comment>
<dbReference type="PANTHER" id="PTHR32057:SF14">
    <property type="entry name" value="PROTEIN ADENYLYLTRANSFERASE SELO, MITOCHONDRIAL"/>
    <property type="match status" value="1"/>
</dbReference>
<keyword evidence="10" id="KW-1185">Reference proteome</keyword>
<keyword evidence="3 8" id="KW-0548">Nucleotidyltransferase</keyword>
<comment type="catalytic activity">
    <reaction evidence="8">
        <text>L-tyrosyl-[protein] + ATP = O-(5'-adenylyl)-L-tyrosyl-[protein] + diphosphate</text>
        <dbReference type="Rhea" id="RHEA:54288"/>
        <dbReference type="Rhea" id="RHEA-COMP:10136"/>
        <dbReference type="Rhea" id="RHEA-COMP:13846"/>
        <dbReference type="ChEBI" id="CHEBI:30616"/>
        <dbReference type="ChEBI" id="CHEBI:33019"/>
        <dbReference type="ChEBI" id="CHEBI:46858"/>
        <dbReference type="ChEBI" id="CHEBI:83624"/>
        <dbReference type="EC" id="2.7.7.108"/>
    </reaction>
</comment>
<feature type="binding site" evidence="8">
    <location>
        <position position="138"/>
    </location>
    <ligand>
        <name>ATP</name>
        <dbReference type="ChEBI" id="CHEBI:30616"/>
    </ligand>
</feature>
<sequence length="568" mass="64027">MTAPSNAFAQPSISDLATFAKAVDYSLMDRLTPDPDGTSDGNDHNTRQVFSGHYVRVKPTAMGHAEYISHSQALFAQLGIADALVHDNGFKQLFSGDLSQAPTPMVRYGWATGYALSIYGTEYTQQCPFRTGNGYGDGRAMSVFEGVFSGKRYEMQLKGGGPTAYCRGGDGRAVLRSSVREFLAQEYMHALGVPSARSLTLYVSKSETAARPWYSPNSYSANPDIMVDNPVAISTRVASSFLRVGQIELFARRARVNAHDNARLELTAIVAHLIEREYQSEIDPSLAFHQQIIELAKSFRKRLSQLVAHWLRVGFCQGNFNSDNCQAGGLTLDYGPFGFCELFDPDFQPWTGGGQHFAFLNQPAAAEANFHMFWLALRTLLAQDQQAIEQLDEVRSGFKVEMQQQCQSMWAAKLGLSEFPQQLFSQLMPLMTQTKLDYTIFFRELSHIPSDIGSLKKSFYQATSAVLDQQWQHWLDQWLDLLANEKQDLDTIKINMQLTNPKYTWREWLVAPAYEQAKQGDYSLIEELKQVFNDPYSEQEQAIEEKYYRLKPDHFFNAGGISHYSCSS</sequence>
<evidence type="ECO:0000313" key="9">
    <source>
        <dbReference type="EMBL" id="QKJ67292.1"/>
    </source>
</evidence>
<evidence type="ECO:0000256" key="6">
    <source>
        <dbReference type="ARBA" id="ARBA00022840"/>
    </source>
</evidence>
<keyword evidence="2 8" id="KW-0808">Transferase</keyword>
<name>A0A6M8SPV4_9NEIS</name>
<feature type="binding site" evidence="8">
    <location>
        <position position="243"/>
    </location>
    <ligand>
        <name>ATP</name>
        <dbReference type="ChEBI" id="CHEBI:30616"/>
    </ligand>
</feature>
<feature type="binding site" evidence="8">
    <location>
        <position position="324"/>
    </location>
    <ligand>
        <name>Mg(2+)</name>
        <dbReference type="ChEBI" id="CHEBI:18420"/>
    </ligand>
</feature>
<evidence type="ECO:0000256" key="7">
    <source>
        <dbReference type="ARBA" id="ARBA00022842"/>
    </source>
</evidence>
<feature type="binding site" evidence="8">
    <location>
        <position position="333"/>
    </location>
    <ligand>
        <name>ATP</name>
        <dbReference type="ChEBI" id="CHEBI:30616"/>
    </ligand>
</feature>
<gene>
    <name evidence="8" type="primary">ydiU</name>
    <name evidence="8" type="synonym">selO</name>
    <name evidence="9" type="ORF">HQN60_11605</name>
</gene>
<keyword evidence="7 8" id="KW-0460">Magnesium</keyword>
<evidence type="ECO:0000313" key="10">
    <source>
        <dbReference type="Proteomes" id="UP000504844"/>
    </source>
</evidence>
<evidence type="ECO:0000256" key="5">
    <source>
        <dbReference type="ARBA" id="ARBA00022741"/>
    </source>
</evidence>
<comment type="catalytic activity">
    <reaction evidence="8">
        <text>L-tyrosyl-[protein] + UTP = O-(5'-uridylyl)-L-tyrosyl-[protein] + diphosphate</text>
        <dbReference type="Rhea" id="RHEA:83887"/>
        <dbReference type="Rhea" id="RHEA-COMP:10136"/>
        <dbReference type="Rhea" id="RHEA-COMP:20238"/>
        <dbReference type="ChEBI" id="CHEBI:33019"/>
        <dbReference type="ChEBI" id="CHEBI:46398"/>
        <dbReference type="ChEBI" id="CHEBI:46858"/>
        <dbReference type="ChEBI" id="CHEBI:90602"/>
    </reaction>
</comment>
<dbReference type="AlphaFoldDB" id="A0A6M8SPV4"/>
<comment type="catalytic activity">
    <reaction evidence="8">
        <text>L-threonyl-[protein] + ATP = 3-O-(5'-adenylyl)-L-threonyl-[protein] + diphosphate</text>
        <dbReference type="Rhea" id="RHEA:54292"/>
        <dbReference type="Rhea" id="RHEA-COMP:11060"/>
        <dbReference type="Rhea" id="RHEA-COMP:13847"/>
        <dbReference type="ChEBI" id="CHEBI:30013"/>
        <dbReference type="ChEBI" id="CHEBI:30616"/>
        <dbReference type="ChEBI" id="CHEBI:33019"/>
        <dbReference type="ChEBI" id="CHEBI:138113"/>
        <dbReference type="EC" id="2.7.7.108"/>
    </reaction>
</comment>
<keyword evidence="4 8" id="KW-0479">Metal-binding</keyword>
<dbReference type="GO" id="GO:0030145">
    <property type="term" value="F:manganese ion binding"/>
    <property type="evidence" value="ECO:0007669"/>
    <property type="project" value="UniProtKB-UniRule"/>
</dbReference>
<feature type="binding site" evidence="8">
    <location>
        <position position="136"/>
    </location>
    <ligand>
        <name>ATP</name>
        <dbReference type="ChEBI" id="CHEBI:30616"/>
    </ligand>
</feature>
<evidence type="ECO:0000256" key="4">
    <source>
        <dbReference type="ARBA" id="ARBA00022723"/>
    </source>
</evidence>
<proteinExistence type="inferred from homology"/>
<evidence type="ECO:0000256" key="1">
    <source>
        <dbReference type="ARBA" id="ARBA00009747"/>
    </source>
</evidence>
<protein>
    <recommendedName>
        <fullName evidence="8">Protein nucleotidyltransferase YdiU</fullName>
        <ecNumber evidence="8">2.7.7.-</ecNumber>
    </recommendedName>
    <alternativeName>
        <fullName evidence="8">Protein adenylyltransferase YdiU</fullName>
        <ecNumber evidence="8">2.7.7.108</ecNumber>
    </alternativeName>
    <alternativeName>
        <fullName evidence="8">Protein uridylyltransferase YdiU</fullName>
        <ecNumber evidence="8">2.7.7.-</ecNumber>
    </alternativeName>
</protein>
<accession>A0A6M8SPV4</accession>
<dbReference type="EC" id="2.7.7.108" evidence="8"/>
<comment type="catalytic activity">
    <reaction evidence="8">
        <text>L-seryl-[protein] + UTP = O-(5'-uridylyl)-L-seryl-[protein] + diphosphate</text>
        <dbReference type="Rhea" id="RHEA:64604"/>
        <dbReference type="Rhea" id="RHEA-COMP:9863"/>
        <dbReference type="Rhea" id="RHEA-COMP:16635"/>
        <dbReference type="ChEBI" id="CHEBI:29999"/>
        <dbReference type="ChEBI" id="CHEBI:33019"/>
        <dbReference type="ChEBI" id="CHEBI:46398"/>
        <dbReference type="ChEBI" id="CHEBI:156051"/>
    </reaction>
</comment>
<dbReference type="GO" id="GO:0000287">
    <property type="term" value="F:magnesium ion binding"/>
    <property type="evidence" value="ECO:0007669"/>
    <property type="project" value="UniProtKB-UniRule"/>
</dbReference>
<feature type="binding site" evidence="8">
    <location>
        <position position="236"/>
    </location>
    <ligand>
        <name>ATP</name>
        <dbReference type="ChEBI" id="CHEBI:30616"/>
    </ligand>
</feature>
<dbReference type="PANTHER" id="PTHR32057">
    <property type="entry name" value="PROTEIN ADENYLYLTRANSFERASE SELO, MITOCHONDRIAL"/>
    <property type="match status" value="1"/>
</dbReference>
<feature type="active site" description="Proton acceptor" evidence="8">
    <location>
        <position position="323"/>
    </location>
</feature>
<feature type="binding site" evidence="8">
    <location>
        <position position="170"/>
    </location>
    <ligand>
        <name>ATP</name>
        <dbReference type="ChEBI" id="CHEBI:30616"/>
    </ligand>
</feature>
<feature type="binding site" evidence="8">
    <location>
        <position position="139"/>
    </location>
    <ligand>
        <name>ATP</name>
        <dbReference type="ChEBI" id="CHEBI:30616"/>
    </ligand>
</feature>
<comment type="similarity">
    <text evidence="1 8">Belongs to the SELO family.</text>
</comment>
<dbReference type="KEGG" id="dee:HQN60_11605"/>
<comment type="function">
    <text evidence="8">Nucleotidyltransferase involved in the post-translational modification of proteins. It can catalyze the addition of adenosine monophosphate (AMP) or uridine monophosphate (UMP) to a protein, resulting in modifications known as AMPylation and UMPylation.</text>
</comment>
<dbReference type="RefSeq" id="WP_173533795.1">
    <property type="nucleotide sequence ID" value="NZ_CP054143.1"/>
</dbReference>
<evidence type="ECO:0000256" key="8">
    <source>
        <dbReference type="HAMAP-Rule" id="MF_00692"/>
    </source>
</evidence>
<organism evidence="9 10">
    <name type="scientific">Deefgea piscis</name>
    <dbReference type="NCBI Taxonomy" id="2739061"/>
    <lineage>
        <taxon>Bacteria</taxon>
        <taxon>Pseudomonadati</taxon>
        <taxon>Pseudomonadota</taxon>
        <taxon>Betaproteobacteria</taxon>
        <taxon>Neisseriales</taxon>
        <taxon>Chitinibacteraceae</taxon>
        <taxon>Deefgea</taxon>
    </lineage>
</organism>
<comment type="cofactor">
    <cofactor evidence="8">
        <name>Mg(2+)</name>
        <dbReference type="ChEBI" id="CHEBI:18420"/>
    </cofactor>
    <cofactor evidence="8">
        <name>Mn(2+)</name>
        <dbReference type="ChEBI" id="CHEBI:29035"/>
    </cofactor>
</comment>
<comment type="catalytic activity">
    <reaction evidence="8">
        <text>L-seryl-[protein] + ATP = 3-O-(5'-adenylyl)-L-seryl-[protein] + diphosphate</text>
        <dbReference type="Rhea" id="RHEA:58120"/>
        <dbReference type="Rhea" id="RHEA-COMP:9863"/>
        <dbReference type="Rhea" id="RHEA-COMP:15073"/>
        <dbReference type="ChEBI" id="CHEBI:29999"/>
        <dbReference type="ChEBI" id="CHEBI:30616"/>
        <dbReference type="ChEBI" id="CHEBI:33019"/>
        <dbReference type="ChEBI" id="CHEBI:142516"/>
        <dbReference type="EC" id="2.7.7.108"/>
    </reaction>
</comment>
<dbReference type="Pfam" id="PF02696">
    <property type="entry name" value="SelO"/>
    <property type="match status" value="1"/>
</dbReference>
<dbReference type="GO" id="GO:0070733">
    <property type="term" value="F:AMPylase activity"/>
    <property type="evidence" value="ECO:0007669"/>
    <property type="project" value="UniProtKB-EC"/>
</dbReference>
<keyword evidence="5 8" id="KW-0547">Nucleotide-binding</keyword>
<feature type="binding site" evidence="8">
    <location>
        <position position="333"/>
    </location>
    <ligand>
        <name>Mg(2+)</name>
        <dbReference type="ChEBI" id="CHEBI:18420"/>
    </ligand>
</feature>
<evidence type="ECO:0000256" key="3">
    <source>
        <dbReference type="ARBA" id="ARBA00022695"/>
    </source>
</evidence>
<reference evidence="9 10" key="1">
    <citation type="submission" date="2020-05" db="EMBL/GenBank/DDBJ databases">
        <title>Complete genome sequence of Deefgea sp. D17.</title>
        <authorList>
            <person name="Bae J.-W."/>
            <person name="Han J.E."/>
        </authorList>
    </citation>
    <scope>NUCLEOTIDE SEQUENCE [LARGE SCALE GENOMIC DNA]</scope>
    <source>
        <strain evidence="9 10">D17</strain>
    </source>
</reference>
<keyword evidence="6 8" id="KW-0067">ATP-binding</keyword>
<dbReference type="InterPro" id="IPR003846">
    <property type="entry name" value="SelO"/>
</dbReference>
<dbReference type="GO" id="GO:0005524">
    <property type="term" value="F:ATP binding"/>
    <property type="evidence" value="ECO:0007669"/>
    <property type="project" value="UniProtKB-UniRule"/>
</dbReference>
<feature type="binding site" evidence="8">
    <location>
        <position position="158"/>
    </location>
    <ligand>
        <name>ATP</name>
        <dbReference type="ChEBI" id="CHEBI:30616"/>
    </ligand>
</feature>
<dbReference type="EMBL" id="CP054143">
    <property type="protein sequence ID" value="QKJ67292.1"/>
    <property type="molecule type" value="Genomic_DNA"/>
</dbReference>